<keyword evidence="2" id="KW-0129">CBS domain</keyword>
<dbReference type="PANTHER" id="PTHR48108:SF26">
    <property type="entry name" value="CBS DOMAIN-CONTAINING PROTEIN DDB_G0289609"/>
    <property type="match status" value="1"/>
</dbReference>
<evidence type="ECO:0000256" key="2">
    <source>
        <dbReference type="PROSITE-ProRule" id="PRU00703"/>
    </source>
</evidence>
<evidence type="ECO:0000313" key="5">
    <source>
        <dbReference type="Proteomes" id="UP000787472"/>
    </source>
</evidence>
<dbReference type="Gene3D" id="3.10.580.10">
    <property type="entry name" value="CBS-domain"/>
    <property type="match status" value="1"/>
</dbReference>
<dbReference type="InterPro" id="IPR051462">
    <property type="entry name" value="CBS_domain-containing"/>
</dbReference>
<proteinExistence type="predicted"/>
<evidence type="ECO:0000256" key="1">
    <source>
        <dbReference type="ARBA" id="ARBA00022737"/>
    </source>
</evidence>
<dbReference type="Proteomes" id="UP000787472">
    <property type="component" value="Unassembled WGS sequence"/>
</dbReference>
<protein>
    <submittedName>
        <fullName evidence="4">CBS domain-containing protein</fullName>
    </submittedName>
</protein>
<dbReference type="Pfam" id="PF00571">
    <property type="entry name" value="CBS"/>
    <property type="match status" value="2"/>
</dbReference>
<evidence type="ECO:0000259" key="3">
    <source>
        <dbReference type="PROSITE" id="PS51371"/>
    </source>
</evidence>
<accession>A0A9E5JQJ6</accession>
<feature type="domain" description="CBS" evidence="3">
    <location>
        <begin position="77"/>
        <end position="134"/>
    </location>
</feature>
<keyword evidence="1" id="KW-0677">Repeat</keyword>
<organism evidence="4 5">
    <name type="scientific">Pseudomaricurvus hydrocarbonicus</name>
    <dbReference type="NCBI Taxonomy" id="1470433"/>
    <lineage>
        <taxon>Bacteria</taxon>
        <taxon>Pseudomonadati</taxon>
        <taxon>Pseudomonadota</taxon>
        <taxon>Gammaproteobacteria</taxon>
        <taxon>Cellvibrionales</taxon>
        <taxon>Cellvibrionaceae</taxon>
        <taxon>Pseudomaricurvus</taxon>
    </lineage>
</organism>
<feature type="domain" description="CBS" evidence="3">
    <location>
        <begin position="10"/>
        <end position="72"/>
    </location>
</feature>
<dbReference type="SMART" id="SM00116">
    <property type="entry name" value="CBS"/>
    <property type="match status" value="2"/>
</dbReference>
<reference evidence="4" key="1">
    <citation type="submission" date="2020-03" db="EMBL/GenBank/DDBJ databases">
        <authorList>
            <person name="Guo F."/>
        </authorList>
    </citation>
    <scope>NUCLEOTIDE SEQUENCE</scope>
    <source>
        <strain evidence="4">JCM 30134</strain>
    </source>
</reference>
<comment type="caution">
    <text evidence="4">The sequence shown here is derived from an EMBL/GenBank/DDBJ whole genome shotgun (WGS) entry which is preliminary data.</text>
</comment>
<dbReference type="AlphaFoldDB" id="A0A9E5JQJ6"/>
<dbReference type="EMBL" id="JAAONZ010000003">
    <property type="protein sequence ID" value="NHO64848.1"/>
    <property type="molecule type" value="Genomic_DNA"/>
</dbReference>
<dbReference type="SUPFAM" id="SSF54631">
    <property type="entry name" value="CBS-domain pair"/>
    <property type="match status" value="1"/>
</dbReference>
<dbReference type="PANTHER" id="PTHR48108">
    <property type="entry name" value="CBS DOMAIN-CONTAINING PROTEIN CBSX2, CHLOROPLASTIC"/>
    <property type="match status" value="1"/>
</dbReference>
<evidence type="ECO:0000313" key="4">
    <source>
        <dbReference type="EMBL" id="NHO64848.1"/>
    </source>
</evidence>
<dbReference type="InterPro" id="IPR046342">
    <property type="entry name" value="CBS_dom_sf"/>
</dbReference>
<name>A0A9E5JQJ6_9GAMM</name>
<sequence length="153" mass="16938">MDSIKVSDCMSHQFVSFSPSTHVVEAAIELVKNELLGGPVINDAGHLVGWISEQDCIGAVSQVAYYSERVAMVEDVMSRDVTSVDGDRNAMDLAEDMKKHRRKVYPVVDSSNKVLGVISRRHILRAMCTLIMDSEKGAFSRGGHNPPHHPWPH</sequence>
<gene>
    <name evidence="4" type="ORF">G8770_04760</name>
</gene>
<dbReference type="InterPro" id="IPR000644">
    <property type="entry name" value="CBS_dom"/>
</dbReference>
<dbReference type="PROSITE" id="PS51371">
    <property type="entry name" value="CBS"/>
    <property type="match status" value="2"/>
</dbReference>
<keyword evidence="5" id="KW-1185">Reference proteome</keyword>